<dbReference type="PROSITE" id="PS00383">
    <property type="entry name" value="TYR_PHOSPHATASE_1"/>
    <property type="match status" value="1"/>
</dbReference>
<dbReference type="SUPFAM" id="SSF46689">
    <property type="entry name" value="Homeodomain-like"/>
    <property type="match status" value="2"/>
</dbReference>
<dbReference type="FunFam" id="1.10.10.60:FF:000115">
    <property type="entry name" value="Transcriptional adapter 2"/>
    <property type="match status" value="1"/>
</dbReference>
<dbReference type="Pfam" id="PF00782">
    <property type="entry name" value="DSPc"/>
    <property type="match status" value="1"/>
</dbReference>
<dbReference type="OrthoDB" id="270417at2759"/>
<keyword evidence="4" id="KW-0378">Hydrolase</keyword>
<evidence type="ECO:0000259" key="14">
    <source>
        <dbReference type="PROSITE" id="PS50934"/>
    </source>
</evidence>
<dbReference type="InterPro" id="IPR055141">
    <property type="entry name" value="TADA2A_B-like_dom"/>
</dbReference>
<feature type="domain" description="SANT" evidence="15">
    <location>
        <begin position="337"/>
        <end position="389"/>
    </location>
</feature>
<evidence type="ECO:0000256" key="1">
    <source>
        <dbReference type="ARBA" id="ARBA00004123"/>
    </source>
</evidence>
<evidence type="ECO:0000259" key="16">
    <source>
        <dbReference type="PROSITE" id="PS51294"/>
    </source>
</evidence>
<feature type="compositionally biased region" description="Polar residues" evidence="10">
    <location>
        <begin position="418"/>
        <end position="428"/>
    </location>
</feature>
<name>A0A4S4L3S0_9AGAM</name>
<dbReference type="Gene3D" id="1.10.10.10">
    <property type="entry name" value="Winged helix-like DNA-binding domain superfamily/Winged helix DNA-binding domain"/>
    <property type="match status" value="1"/>
</dbReference>
<feature type="domain" description="Tyrosine specific protein phosphatases" evidence="12">
    <location>
        <begin position="88"/>
        <end position="146"/>
    </location>
</feature>
<dbReference type="Pfam" id="PF25299">
    <property type="entry name" value="ZZ_ADA2"/>
    <property type="match status" value="1"/>
</dbReference>
<dbReference type="GO" id="GO:0070461">
    <property type="term" value="C:SAGA-type complex"/>
    <property type="evidence" value="ECO:0007669"/>
    <property type="project" value="TreeGrafter"/>
</dbReference>
<keyword evidence="3" id="KW-0863">Zinc-finger</keyword>
<feature type="region of interest" description="Disordered" evidence="10">
    <location>
        <begin position="709"/>
        <end position="756"/>
    </location>
</feature>
<reference evidence="17 18" key="1">
    <citation type="submission" date="2019-02" db="EMBL/GenBank/DDBJ databases">
        <title>Genome sequencing of the rare red list fungi Phellinidium pouzarii.</title>
        <authorList>
            <person name="Buettner E."/>
            <person name="Kellner H."/>
        </authorList>
    </citation>
    <scope>NUCLEOTIDE SEQUENCE [LARGE SCALE GENOMIC DNA]</scope>
    <source>
        <strain evidence="17 18">DSM 108285</strain>
    </source>
</reference>
<evidence type="ECO:0000259" key="12">
    <source>
        <dbReference type="PROSITE" id="PS50056"/>
    </source>
</evidence>
<dbReference type="GO" id="GO:0008270">
    <property type="term" value="F:zinc ion binding"/>
    <property type="evidence" value="ECO:0007669"/>
    <property type="project" value="UniProtKB-KW"/>
</dbReference>
<feature type="domain" description="Myb-like" evidence="13">
    <location>
        <begin position="342"/>
        <end position="385"/>
    </location>
</feature>
<dbReference type="InterPro" id="IPR017930">
    <property type="entry name" value="Myb_dom"/>
</dbReference>
<dbReference type="CDD" id="cd00167">
    <property type="entry name" value="SANT"/>
    <property type="match status" value="1"/>
</dbReference>
<dbReference type="PANTHER" id="PTHR12374">
    <property type="entry name" value="TRANSCRIPTIONAL ADAPTOR 2 ADA2 -RELATED"/>
    <property type="match status" value="1"/>
</dbReference>
<dbReference type="PROSITE" id="PS51294">
    <property type="entry name" value="HTH_MYB"/>
    <property type="match status" value="1"/>
</dbReference>
<dbReference type="InterPro" id="IPR001005">
    <property type="entry name" value="SANT/Myb"/>
</dbReference>
<evidence type="ECO:0000256" key="7">
    <source>
        <dbReference type="ARBA" id="ARBA00023015"/>
    </source>
</evidence>
<feature type="compositionally biased region" description="Polar residues" evidence="10">
    <location>
        <begin position="746"/>
        <end position="756"/>
    </location>
</feature>
<dbReference type="PROSITE" id="PS51293">
    <property type="entry name" value="SANT"/>
    <property type="match status" value="1"/>
</dbReference>
<dbReference type="Gene3D" id="3.90.190.10">
    <property type="entry name" value="Protein tyrosine phosphatase superfamily"/>
    <property type="match status" value="1"/>
</dbReference>
<dbReference type="InterPro" id="IPR017884">
    <property type="entry name" value="SANT_dom"/>
</dbReference>
<dbReference type="PANTHER" id="PTHR12374:SF20">
    <property type="entry name" value="TRANSCRIPTIONAL ADAPTER 2-ALPHA"/>
    <property type="match status" value="1"/>
</dbReference>
<dbReference type="InterPro" id="IPR000433">
    <property type="entry name" value="Znf_ZZ"/>
</dbReference>
<keyword evidence="8" id="KW-0804">Transcription</keyword>
<evidence type="ECO:0000256" key="9">
    <source>
        <dbReference type="ARBA" id="ARBA00023242"/>
    </source>
</evidence>
<dbReference type="InterPro" id="IPR016130">
    <property type="entry name" value="Tyr_Pase_AS"/>
</dbReference>
<dbReference type="GO" id="GO:0006338">
    <property type="term" value="P:chromatin remodeling"/>
    <property type="evidence" value="ECO:0007669"/>
    <property type="project" value="TreeGrafter"/>
</dbReference>
<protein>
    <submittedName>
        <fullName evidence="17">Uncharacterized protein</fullName>
    </submittedName>
</protein>
<dbReference type="PROSITE" id="PS50056">
    <property type="entry name" value="TYR_PHOSPHATASE_2"/>
    <property type="match status" value="1"/>
</dbReference>
<dbReference type="PROSITE" id="PS50054">
    <property type="entry name" value="TYR_PHOSPHATASE_DUAL"/>
    <property type="match status" value="1"/>
</dbReference>
<dbReference type="InterPro" id="IPR041983">
    <property type="entry name" value="ADA2-like_ZZ"/>
</dbReference>
<dbReference type="InterPro" id="IPR007526">
    <property type="entry name" value="SWIRM"/>
</dbReference>
<dbReference type="Gene3D" id="1.10.10.60">
    <property type="entry name" value="Homeodomain-like"/>
    <property type="match status" value="1"/>
</dbReference>
<proteinExistence type="predicted"/>
<dbReference type="SUPFAM" id="SSF52799">
    <property type="entry name" value="(Phosphotyrosine protein) phosphatases II"/>
    <property type="match status" value="1"/>
</dbReference>
<keyword evidence="9" id="KW-0539">Nucleus</keyword>
<dbReference type="Pfam" id="PF00249">
    <property type="entry name" value="Myb_DNA-binding"/>
    <property type="match status" value="1"/>
</dbReference>
<dbReference type="EMBL" id="SGPK01000225">
    <property type="protein sequence ID" value="THH05965.1"/>
    <property type="molecule type" value="Genomic_DNA"/>
</dbReference>
<keyword evidence="6" id="KW-0904">Protein phosphatase</keyword>
<dbReference type="InterPro" id="IPR000340">
    <property type="entry name" value="Dual-sp_phosphatase_cat-dom"/>
</dbReference>
<dbReference type="GO" id="GO:0006357">
    <property type="term" value="P:regulation of transcription by RNA polymerase II"/>
    <property type="evidence" value="ECO:0007669"/>
    <property type="project" value="TreeGrafter"/>
</dbReference>
<evidence type="ECO:0000313" key="17">
    <source>
        <dbReference type="EMBL" id="THH05965.1"/>
    </source>
</evidence>
<dbReference type="CDD" id="cd14498">
    <property type="entry name" value="DSP"/>
    <property type="match status" value="1"/>
</dbReference>
<evidence type="ECO:0000256" key="5">
    <source>
        <dbReference type="ARBA" id="ARBA00022833"/>
    </source>
</evidence>
<feature type="domain" description="Tyrosine-protein phosphatase" evidence="11">
    <location>
        <begin position="24"/>
        <end position="168"/>
    </location>
</feature>
<evidence type="ECO:0000256" key="8">
    <source>
        <dbReference type="ARBA" id="ARBA00023163"/>
    </source>
</evidence>
<keyword evidence="18" id="KW-1185">Reference proteome</keyword>
<evidence type="ECO:0000259" key="13">
    <source>
        <dbReference type="PROSITE" id="PS50090"/>
    </source>
</evidence>
<feature type="region of interest" description="Disordered" evidence="10">
    <location>
        <begin position="543"/>
        <end position="575"/>
    </location>
</feature>
<dbReference type="InterPro" id="IPR036388">
    <property type="entry name" value="WH-like_DNA-bd_sf"/>
</dbReference>
<dbReference type="CDD" id="cd02335">
    <property type="entry name" value="ZZ_ADA2"/>
    <property type="match status" value="1"/>
</dbReference>
<dbReference type="SMART" id="SM00195">
    <property type="entry name" value="DSPc"/>
    <property type="match status" value="1"/>
</dbReference>
<gene>
    <name evidence="17" type="ORF">EW145_g4415</name>
</gene>
<dbReference type="InterPro" id="IPR000387">
    <property type="entry name" value="Tyr_Pase_dom"/>
</dbReference>
<dbReference type="InterPro" id="IPR009057">
    <property type="entry name" value="Homeodomain-like_sf"/>
</dbReference>
<dbReference type="FunFam" id="1.10.10.10:FF:000087">
    <property type="entry name" value="Transcriptional adapter 2"/>
    <property type="match status" value="1"/>
</dbReference>
<sequence length="890" mass="100545">MMIRREDMSPEAWASMCTPINEILPRDANTGALFVGSWLASVDKELLDEHRIHQVVAVNDGILAAEPPQDGRNTYKVVIADSTRAELKPFLKGVCRYISDKLGKGENVLVHCQQGISRSSSVVIAYLIQEKGMGYDDALQFVRSKRICAKPNSGFERTLREWETEPNVVTTPASAGTIPDDTIARRRALEQSILRLKPQFCGSLSHPWTLYTIIRHLWQLFFVCSTVGTFIDNVYNPGQTCRAMTITQRKRTQLPDEIQVGLRNVKWAAVSEPGLQIHCDACTRDLTHSVRIKCADPVCEADDGIDICPSCFCAGKEFKAHKRGHAYRVVELHSYPIFEEDWGADEELLLIEGIAMQGLGNWQEIAKHVGTRTKEEVKDHYHDVYINSLAWPLPQNMERSFDVDPSVFHERKRRRISSMTAAASNSKPTPAPTSAPGVHDVATFLPGRLEFEHELDNDAEDLVKDLEFGIVREFGGDEMPIDEADVDVVARSKLDEERRKAKERDKGKIEGDGRELSADNMDVMASLMNGYDVANGHAEVRREKLAKEDGKDGKEGKDGQGEGNELDEPVLPPPYETRDSINFKLSLLEMYNQRLEKRLENKAIMFDRGLLDYKKMQLLEKKRPKEEKEIAQRLKPLAKLQTSEDYDMFVDGIIWESILRNRIKELQHYRRMGLRTAADIERYDQDVAKRAQAKTALAASSYERVHLRLGSSRGSAGPDPRRTGSVTSFQEPEGSKEVEAPIRSSAPGSGATSSFVRRQPAPLNLSNSPSLHLLTPAEQLLCSQLRIMPKPYLAIKETLVREYARRGGQLRRREARDLIKIDVNKTSRVWDFLQQAGFLKVAVDDRDVPSNTETPLFLHYQWNNAYVHFSGSLFCHTDILPVFEPTHSLV</sequence>
<accession>A0A4S4L3S0</accession>
<dbReference type="InterPro" id="IPR029021">
    <property type="entry name" value="Prot-tyrosine_phosphatase-like"/>
</dbReference>
<evidence type="ECO:0000256" key="3">
    <source>
        <dbReference type="ARBA" id="ARBA00022771"/>
    </source>
</evidence>
<keyword evidence="5" id="KW-0862">Zinc</keyword>
<dbReference type="Proteomes" id="UP000308199">
    <property type="component" value="Unassembled WGS sequence"/>
</dbReference>
<dbReference type="SMART" id="SM00717">
    <property type="entry name" value="SANT"/>
    <property type="match status" value="1"/>
</dbReference>
<dbReference type="PROSITE" id="PS50934">
    <property type="entry name" value="SWIRM"/>
    <property type="match status" value="1"/>
</dbReference>
<keyword evidence="2" id="KW-0479">Metal-binding</keyword>
<dbReference type="GO" id="GO:0005634">
    <property type="term" value="C:nucleus"/>
    <property type="evidence" value="ECO:0007669"/>
    <property type="project" value="UniProtKB-SubCell"/>
</dbReference>
<evidence type="ECO:0000259" key="15">
    <source>
        <dbReference type="PROSITE" id="PS51293"/>
    </source>
</evidence>
<dbReference type="GO" id="GO:0003682">
    <property type="term" value="F:chromatin binding"/>
    <property type="evidence" value="ECO:0007669"/>
    <property type="project" value="TreeGrafter"/>
</dbReference>
<keyword evidence="7" id="KW-0805">Transcription regulation</keyword>
<dbReference type="GO" id="GO:0004721">
    <property type="term" value="F:phosphoprotein phosphatase activity"/>
    <property type="evidence" value="ECO:0007669"/>
    <property type="project" value="UniProtKB-KW"/>
</dbReference>
<feature type="domain" description="SWIRM" evidence="14">
    <location>
        <begin position="754"/>
        <end position="850"/>
    </location>
</feature>
<dbReference type="InterPro" id="IPR020422">
    <property type="entry name" value="TYR_PHOSPHATASE_DUAL_dom"/>
</dbReference>
<evidence type="ECO:0000256" key="6">
    <source>
        <dbReference type="ARBA" id="ARBA00022912"/>
    </source>
</evidence>
<dbReference type="Pfam" id="PF04433">
    <property type="entry name" value="SWIRM"/>
    <property type="match status" value="1"/>
</dbReference>
<feature type="region of interest" description="Disordered" evidence="10">
    <location>
        <begin position="418"/>
        <end position="438"/>
    </location>
</feature>
<dbReference type="PROSITE" id="PS50090">
    <property type="entry name" value="MYB_LIKE"/>
    <property type="match status" value="1"/>
</dbReference>
<evidence type="ECO:0000256" key="2">
    <source>
        <dbReference type="ARBA" id="ARBA00022723"/>
    </source>
</evidence>
<evidence type="ECO:0000259" key="11">
    <source>
        <dbReference type="PROSITE" id="PS50054"/>
    </source>
</evidence>
<evidence type="ECO:0000313" key="18">
    <source>
        <dbReference type="Proteomes" id="UP000308199"/>
    </source>
</evidence>
<dbReference type="Pfam" id="PF22941">
    <property type="entry name" value="TADA2A-like_3rd"/>
    <property type="match status" value="1"/>
</dbReference>
<comment type="caution">
    <text evidence="17">The sequence shown here is derived from an EMBL/GenBank/DDBJ whole genome shotgun (WGS) entry which is preliminary data.</text>
</comment>
<dbReference type="SUPFAM" id="SSF57850">
    <property type="entry name" value="RING/U-box"/>
    <property type="match status" value="1"/>
</dbReference>
<evidence type="ECO:0000256" key="10">
    <source>
        <dbReference type="SAM" id="MobiDB-lite"/>
    </source>
</evidence>
<comment type="subcellular location">
    <subcellularLocation>
        <location evidence="1">Nucleus</location>
    </subcellularLocation>
</comment>
<evidence type="ECO:0000256" key="4">
    <source>
        <dbReference type="ARBA" id="ARBA00022801"/>
    </source>
</evidence>
<feature type="region of interest" description="Disordered" evidence="10">
    <location>
        <begin position="496"/>
        <end position="515"/>
    </location>
</feature>
<feature type="compositionally biased region" description="Basic and acidic residues" evidence="10">
    <location>
        <begin position="543"/>
        <end position="560"/>
    </location>
</feature>
<dbReference type="AlphaFoldDB" id="A0A4S4L3S0"/>
<feature type="domain" description="HTH myb-type" evidence="16">
    <location>
        <begin position="342"/>
        <end position="389"/>
    </location>
</feature>
<dbReference type="GO" id="GO:0003713">
    <property type="term" value="F:transcription coactivator activity"/>
    <property type="evidence" value="ECO:0007669"/>
    <property type="project" value="TreeGrafter"/>
</dbReference>
<organism evidence="17 18">
    <name type="scientific">Phellinidium pouzarii</name>
    <dbReference type="NCBI Taxonomy" id="167371"/>
    <lineage>
        <taxon>Eukaryota</taxon>
        <taxon>Fungi</taxon>
        <taxon>Dikarya</taxon>
        <taxon>Basidiomycota</taxon>
        <taxon>Agaricomycotina</taxon>
        <taxon>Agaricomycetes</taxon>
        <taxon>Hymenochaetales</taxon>
        <taxon>Hymenochaetaceae</taxon>
        <taxon>Phellinidium</taxon>
    </lineage>
</organism>